<dbReference type="Proteomes" id="UP000053144">
    <property type="component" value="Chromosome 3"/>
</dbReference>
<protein>
    <submittedName>
        <fullName evidence="2">Uncharacterized protein</fullName>
    </submittedName>
</protein>
<feature type="compositionally biased region" description="Polar residues" evidence="1">
    <location>
        <begin position="233"/>
        <end position="256"/>
    </location>
</feature>
<sequence length="282" mass="32162">MKTIRGQKLAELGFKMTAEKCKKKFEDESGYFDNVSNYGKNNYRFLSELEELCQNPYSGGGDGDCDGDEGIVRSEKTLLHLGADNMGHRQCDGTDDKVVVEKSKERKRKRRDRFEMFKGFCESFVNKMMAQQEEIHNRLLKDMVKRDQEKFSKEEAWKKQEMERMNKELDIMAQEHAIAGDKHATIIEFLKSLGLELIPTETFWRPPWHQEKVKKPNDDHKKHGGATDHQRSDSTIAGTNANTDTSLASTNASTDPGSIGDAAETRRGDCDIESRTDLSRTV</sequence>
<dbReference type="AlphaFoldDB" id="A0A0L9U4I6"/>
<dbReference type="EMBL" id="CM003373">
    <property type="protein sequence ID" value="KOM37691.1"/>
    <property type="molecule type" value="Genomic_DNA"/>
</dbReference>
<dbReference type="OMA" id="IVMNSTI"/>
<evidence type="ECO:0000256" key="1">
    <source>
        <dbReference type="SAM" id="MobiDB-lite"/>
    </source>
</evidence>
<gene>
    <name evidence="2" type="ORF">LR48_Vigan03g107300</name>
</gene>
<proteinExistence type="predicted"/>
<evidence type="ECO:0000313" key="2">
    <source>
        <dbReference type="EMBL" id="KOM37691.1"/>
    </source>
</evidence>
<dbReference type="Gramene" id="KOM37691">
    <property type="protein sequence ID" value="KOM37691"/>
    <property type="gene ID" value="LR48_Vigan03g107300"/>
</dbReference>
<accession>A0A0L9U4I6</accession>
<name>A0A0L9U4I6_PHAAN</name>
<feature type="region of interest" description="Disordered" evidence="1">
    <location>
        <begin position="208"/>
        <end position="282"/>
    </location>
</feature>
<organism evidence="2 3">
    <name type="scientific">Phaseolus angularis</name>
    <name type="common">Azuki bean</name>
    <name type="synonym">Vigna angularis</name>
    <dbReference type="NCBI Taxonomy" id="3914"/>
    <lineage>
        <taxon>Eukaryota</taxon>
        <taxon>Viridiplantae</taxon>
        <taxon>Streptophyta</taxon>
        <taxon>Embryophyta</taxon>
        <taxon>Tracheophyta</taxon>
        <taxon>Spermatophyta</taxon>
        <taxon>Magnoliopsida</taxon>
        <taxon>eudicotyledons</taxon>
        <taxon>Gunneridae</taxon>
        <taxon>Pentapetalae</taxon>
        <taxon>rosids</taxon>
        <taxon>fabids</taxon>
        <taxon>Fabales</taxon>
        <taxon>Fabaceae</taxon>
        <taxon>Papilionoideae</taxon>
        <taxon>50 kb inversion clade</taxon>
        <taxon>NPAAA clade</taxon>
        <taxon>indigoferoid/millettioid clade</taxon>
        <taxon>Phaseoleae</taxon>
        <taxon>Vigna</taxon>
    </lineage>
</organism>
<dbReference type="STRING" id="3914.A0A0L9U4I6"/>
<dbReference type="PANTHER" id="PTHR21654">
    <property type="entry name" value="FI21293P1"/>
    <property type="match status" value="1"/>
</dbReference>
<evidence type="ECO:0000313" key="3">
    <source>
        <dbReference type="Proteomes" id="UP000053144"/>
    </source>
</evidence>
<feature type="compositionally biased region" description="Basic and acidic residues" evidence="1">
    <location>
        <begin position="263"/>
        <end position="282"/>
    </location>
</feature>
<reference evidence="3" key="1">
    <citation type="journal article" date="2015" name="Proc. Natl. Acad. Sci. U.S.A.">
        <title>Genome sequencing of adzuki bean (Vigna angularis) provides insight into high starch and low fat accumulation and domestication.</title>
        <authorList>
            <person name="Yang K."/>
            <person name="Tian Z."/>
            <person name="Chen C."/>
            <person name="Luo L."/>
            <person name="Zhao B."/>
            <person name="Wang Z."/>
            <person name="Yu L."/>
            <person name="Li Y."/>
            <person name="Sun Y."/>
            <person name="Li W."/>
            <person name="Chen Y."/>
            <person name="Li Y."/>
            <person name="Zhang Y."/>
            <person name="Ai D."/>
            <person name="Zhao J."/>
            <person name="Shang C."/>
            <person name="Ma Y."/>
            <person name="Wu B."/>
            <person name="Wang M."/>
            <person name="Gao L."/>
            <person name="Sun D."/>
            <person name="Zhang P."/>
            <person name="Guo F."/>
            <person name="Wang W."/>
            <person name="Li Y."/>
            <person name="Wang J."/>
            <person name="Varshney R.K."/>
            <person name="Wang J."/>
            <person name="Ling H.Q."/>
            <person name="Wan P."/>
        </authorList>
    </citation>
    <scope>NUCLEOTIDE SEQUENCE</scope>
    <source>
        <strain evidence="3">cv. Jingnong 6</strain>
    </source>
</reference>
<feature type="compositionally biased region" description="Basic and acidic residues" evidence="1">
    <location>
        <begin position="208"/>
        <end position="232"/>
    </location>
</feature>
<dbReference type="PANTHER" id="PTHR21654:SF99">
    <property type="entry name" value="MYB_SANT-LIKE DNA-BINDING DOMAIN PROTEIN"/>
    <property type="match status" value="1"/>
</dbReference>